<dbReference type="AlphaFoldDB" id="A0AAV9K6M0"/>
<dbReference type="PANTHER" id="PTHR31286">
    <property type="entry name" value="GLYCINE-RICH CELL WALL STRUCTURAL PROTEIN 1.8-LIKE"/>
    <property type="match status" value="1"/>
</dbReference>
<sequence length="366" mass="41573">MTRKSKTKGRGQQIQTGTQKSEMGKQGIPQTADAKKTQNVNVLQGIIPLELGSSLMENTPMRSLRGTPLGRNEGSGDTQIGKHRGFDLSTEEQVKGNIKITVEDIQEEVDYWGTTVICYVLGSNPPQSVMEGYFKWIWKTTLVIDKIAQVNREVFLARFCNEMDRGKAVEEGVQMPDIEVTKETVDKVPIWIRMVGLDIKYWGKTTLTKIAGMVGRLTFARILVEIPLHQEYLTKVRFENEVGKIIEQKIEYEWKPIMCTRCKNFGHDTTENRRQQRDTMVEKEKAPIVQSGNEKNSEEKTYAVERTEGTPNRDMTEPGKTAIANTFEVLQKEKGDQQEQATTNNRRLSASPAIINKGRENYFPHG</sequence>
<keyword evidence="3" id="KW-1185">Reference proteome</keyword>
<evidence type="ECO:0008006" key="4">
    <source>
        <dbReference type="Google" id="ProtNLM"/>
    </source>
</evidence>
<feature type="compositionally biased region" description="Basic and acidic residues" evidence="1">
    <location>
        <begin position="295"/>
        <end position="308"/>
    </location>
</feature>
<gene>
    <name evidence="2" type="ORF">R3W88_029901</name>
</gene>
<reference evidence="2 3" key="1">
    <citation type="submission" date="2023-10" db="EMBL/GenBank/DDBJ databases">
        <title>Genome-Wide Identification Analysis in wild type Solanum Pinnatisectum Reveals Some Genes Defensing Phytophthora Infestans.</title>
        <authorList>
            <person name="Sun C."/>
        </authorList>
    </citation>
    <scope>NUCLEOTIDE SEQUENCE [LARGE SCALE GENOMIC DNA]</scope>
    <source>
        <strain evidence="2">LQN</strain>
        <tissue evidence="2">Leaf</tissue>
    </source>
</reference>
<feature type="compositionally biased region" description="Polar residues" evidence="1">
    <location>
        <begin position="338"/>
        <end position="348"/>
    </location>
</feature>
<name>A0AAV9K6M0_9SOLN</name>
<dbReference type="PANTHER" id="PTHR31286:SF165">
    <property type="entry name" value="DUF4283 DOMAIN-CONTAINING PROTEIN"/>
    <property type="match status" value="1"/>
</dbReference>
<dbReference type="Proteomes" id="UP001311915">
    <property type="component" value="Unassembled WGS sequence"/>
</dbReference>
<protein>
    <recommendedName>
        <fullName evidence="4">DUF4283 domain-containing protein</fullName>
    </recommendedName>
</protein>
<accession>A0AAV9K6M0</accession>
<feature type="compositionally biased region" description="Basic and acidic residues" evidence="1">
    <location>
        <begin position="269"/>
        <end position="286"/>
    </location>
</feature>
<evidence type="ECO:0000313" key="3">
    <source>
        <dbReference type="Proteomes" id="UP001311915"/>
    </source>
</evidence>
<dbReference type="EMBL" id="JAWPEI010000012">
    <property type="protein sequence ID" value="KAK4708976.1"/>
    <property type="molecule type" value="Genomic_DNA"/>
</dbReference>
<feature type="compositionally biased region" description="Basic and acidic residues" evidence="1">
    <location>
        <begin position="357"/>
        <end position="366"/>
    </location>
</feature>
<proteinExistence type="predicted"/>
<organism evidence="2 3">
    <name type="scientific">Solanum pinnatisectum</name>
    <name type="common">tansyleaf nightshade</name>
    <dbReference type="NCBI Taxonomy" id="50273"/>
    <lineage>
        <taxon>Eukaryota</taxon>
        <taxon>Viridiplantae</taxon>
        <taxon>Streptophyta</taxon>
        <taxon>Embryophyta</taxon>
        <taxon>Tracheophyta</taxon>
        <taxon>Spermatophyta</taxon>
        <taxon>Magnoliopsida</taxon>
        <taxon>eudicotyledons</taxon>
        <taxon>Gunneridae</taxon>
        <taxon>Pentapetalae</taxon>
        <taxon>asterids</taxon>
        <taxon>lamiids</taxon>
        <taxon>Solanales</taxon>
        <taxon>Solanaceae</taxon>
        <taxon>Solanoideae</taxon>
        <taxon>Solaneae</taxon>
        <taxon>Solanum</taxon>
    </lineage>
</organism>
<dbReference type="InterPro" id="IPR040256">
    <property type="entry name" value="At4g02000-like"/>
</dbReference>
<feature type="region of interest" description="Disordered" evidence="1">
    <location>
        <begin position="64"/>
        <end position="83"/>
    </location>
</feature>
<comment type="caution">
    <text evidence="2">The sequence shown here is derived from an EMBL/GenBank/DDBJ whole genome shotgun (WGS) entry which is preliminary data.</text>
</comment>
<feature type="compositionally biased region" description="Polar residues" evidence="1">
    <location>
        <begin position="10"/>
        <end position="21"/>
    </location>
</feature>
<evidence type="ECO:0000256" key="1">
    <source>
        <dbReference type="SAM" id="MobiDB-lite"/>
    </source>
</evidence>
<evidence type="ECO:0000313" key="2">
    <source>
        <dbReference type="EMBL" id="KAK4708976.1"/>
    </source>
</evidence>
<feature type="region of interest" description="Disordered" evidence="1">
    <location>
        <begin position="1"/>
        <end position="35"/>
    </location>
</feature>
<feature type="region of interest" description="Disordered" evidence="1">
    <location>
        <begin position="269"/>
        <end position="366"/>
    </location>
</feature>